<comment type="similarity">
    <text evidence="2 7">Belongs to the UPF0056 (MarC) family.</text>
</comment>
<keyword evidence="4 7" id="KW-0812">Transmembrane</keyword>
<feature type="transmembrane region" description="Helical" evidence="7">
    <location>
        <begin position="119"/>
        <end position="140"/>
    </location>
</feature>
<evidence type="ECO:0000313" key="8">
    <source>
        <dbReference type="EMBL" id="VXD15702.1"/>
    </source>
</evidence>
<comment type="caution">
    <text evidence="7">Lacks conserved residue(s) required for the propagation of feature annotation.</text>
</comment>
<dbReference type="GO" id="GO:0005886">
    <property type="term" value="C:plasma membrane"/>
    <property type="evidence" value="ECO:0007669"/>
    <property type="project" value="UniProtKB-SubCell"/>
</dbReference>
<dbReference type="NCBIfam" id="TIGR00427">
    <property type="entry name" value="NAAT family transporter"/>
    <property type="match status" value="1"/>
</dbReference>
<dbReference type="PANTHER" id="PTHR33508:SF1">
    <property type="entry name" value="UPF0056 MEMBRANE PROTEIN YHCE"/>
    <property type="match status" value="1"/>
</dbReference>
<evidence type="ECO:0000256" key="3">
    <source>
        <dbReference type="ARBA" id="ARBA00022475"/>
    </source>
</evidence>
<dbReference type="PANTHER" id="PTHR33508">
    <property type="entry name" value="UPF0056 MEMBRANE PROTEIN YHCE"/>
    <property type="match status" value="1"/>
</dbReference>
<keyword evidence="5 7" id="KW-1133">Transmembrane helix</keyword>
<evidence type="ECO:0000313" key="9">
    <source>
        <dbReference type="Proteomes" id="UP000184550"/>
    </source>
</evidence>
<dbReference type="RefSeq" id="WP_083616653.1">
    <property type="nucleotide sequence ID" value="NZ_LR734824.1"/>
</dbReference>
<comment type="subcellular location">
    <subcellularLocation>
        <location evidence="1 7">Cell membrane</location>
        <topology evidence="1 7">Multi-pass membrane protein</topology>
    </subcellularLocation>
</comment>
<sequence length="225" mass="23969">MIEELLTFVLGSFASLFPIVDPLGAVPIFLVLATGYSPELQQKCAIKTSLSFVGVLIFFLLIGDSILEFFGLAMSGVKVAGGIVIFETGWEALKAEPKLTPTEEEALSCQIQEHKDISFIPLTIPLLAGPGAITVTLGLAAEAGESFSTETVLHLGAIIVAILLIGILVYGCLILSNRLLNLLGENGIIAFTRFLGLFILALGVQLILSGLENWIEGLFSTYLSN</sequence>
<accession>A0A7Z9DYE3</accession>
<dbReference type="InterPro" id="IPR002771">
    <property type="entry name" value="Multi_antbiot-R_MarC"/>
</dbReference>
<evidence type="ECO:0000256" key="6">
    <source>
        <dbReference type="ARBA" id="ARBA00023136"/>
    </source>
</evidence>
<protein>
    <recommendedName>
        <fullName evidence="7">UPF0056 membrane protein</fullName>
    </recommendedName>
</protein>
<organism evidence="8 9">
    <name type="scientific">Planktothrix serta PCC 8927</name>
    <dbReference type="NCBI Taxonomy" id="671068"/>
    <lineage>
        <taxon>Bacteria</taxon>
        <taxon>Bacillati</taxon>
        <taxon>Cyanobacteriota</taxon>
        <taxon>Cyanophyceae</taxon>
        <taxon>Oscillatoriophycideae</taxon>
        <taxon>Oscillatoriales</taxon>
        <taxon>Microcoleaceae</taxon>
        <taxon>Planktothrix</taxon>
    </lineage>
</organism>
<evidence type="ECO:0000256" key="1">
    <source>
        <dbReference type="ARBA" id="ARBA00004651"/>
    </source>
</evidence>
<name>A0A7Z9DYE3_9CYAN</name>
<keyword evidence="6 7" id="KW-0472">Membrane</keyword>
<feature type="transmembrane region" description="Helical" evidence="7">
    <location>
        <begin position="152"/>
        <end position="175"/>
    </location>
</feature>
<evidence type="ECO:0000256" key="4">
    <source>
        <dbReference type="ARBA" id="ARBA00022692"/>
    </source>
</evidence>
<gene>
    <name evidence="8" type="ORF">PL8927_50161</name>
</gene>
<feature type="transmembrane region" description="Helical" evidence="7">
    <location>
        <begin position="44"/>
        <end position="63"/>
    </location>
</feature>
<feature type="transmembrane region" description="Helical" evidence="7">
    <location>
        <begin position="187"/>
        <end position="208"/>
    </location>
</feature>
<dbReference type="Pfam" id="PF01914">
    <property type="entry name" value="MarC"/>
    <property type="match status" value="1"/>
</dbReference>
<dbReference type="Proteomes" id="UP000184550">
    <property type="component" value="Unassembled WGS sequence"/>
</dbReference>
<feature type="transmembrane region" description="Helical" evidence="7">
    <location>
        <begin position="6"/>
        <end position="32"/>
    </location>
</feature>
<keyword evidence="9" id="KW-1185">Reference proteome</keyword>
<dbReference type="OrthoDB" id="21094at2"/>
<evidence type="ECO:0000256" key="2">
    <source>
        <dbReference type="ARBA" id="ARBA00009784"/>
    </source>
</evidence>
<keyword evidence="3" id="KW-1003">Cell membrane</keyword>
<comment type="caution">
    <text evidence="8">The sequence shown here is derived from an EMBL/GenBank/DDBJ whole genome shotgun (WGS) entry which is preliminary data.</text>
</comment>
<evidence type="ECO:0000256" key="7">
    <source>
        <dbReference type="RuleBase" id="RU362048"/>
    </source>
</evidence>
<proteinExistence type="inferred from homology"/>
<dbReference type="AlphaFoldDB" id="A0A7Z9DYE3"/>
<evidence type="ECO:0000256" key="5">
    <source>
        <dbReference type="ARBA" id="ARBA00022989"/>
    </source>
</evidence>
<reference evidence="8" key="1">
    <citation type="submission" date="2019-10" db="EMBL/GenBank/DDBJ databases">
        <authorList>
            <consortium name="Genoscope - CEA"/>
            <person name="William W."/>
        </authorList>
    </citation>
    <scope>NUCLEOTIDE SEQUENCE [LARGE SCALE GENOMIC DNA]</scope>
    <source>
        <strain evidence="8">BBR_PRJEB10992</strain>
    </source>
</reference>
<dbReference type="EMBL" id="CZCU02000124">
    <property type="protein sequence ID" value="VXD15702.1"/>
    <property type="molecule type" value="Genomic_DNA"/>
</dbReference>